<keyword evidence="2" id="KW-1185">Reference proteome</keyword>
<accession>A0ACB7RIX9</accession>
<protein>
    <submittedName>
        <fullName evidence="1">Uncharacterized protein</fullName>
    </submittedName>
</protein>
<sequence length="82" mass="9349">MEANSNRRVCFMTLTWTALNQDNSPSKLQVSAMPQLGSEIVQNCLRRATLPVPLRPLNAKQRFMPSEFRALIKTEFIRASVQ</sequence>
<gene>
    <name evidence="1" type="ORF">HPB50_015479</name>
</gene>
<evidence type="ECO:0000313" key="2">
    <source>
        <dbReference type="Proteomes" id="UP000821845"/>
    </source>
</evidence>
<proteinExistence type="predicted"/>
<evidence type="ECO:0000313" key="1">
    <source>
        <dbReference type="EMBL" id="KAH6922546.1"/>
    </source>
</evidence>
<name>A0ACB7RIX9_HYAAI</name>
<dbReference type="EMBL" id="CM023489">
    <property type="protein sequence ID" value="KAH6922546.1"/>
    <property type="molecule type" value="Genomic_DNA"/>
</dbReference>
<reference evidence="1" key="1">
    <citation type="submission" date="2020-05" db="EMBL/GenBank/DDBJ databases">
        <title>Large-scale comparative analyses of tick genomes elucidate their genetic diversity and vector capacities.</title>
        <authorList>
            <person name="Jia N."/>
            <person name="Wang J."/>
            <person name="Shi W."/>
            <person name="Du L."/>
            <person name="Sun Y."/>
            <person name="Zhan W."/>
            <person name="Jiang J."/>
            <person name="Wang Q."/>
            <person name="Zhang B."/>
            <person name="Ji P."/>
            <person name="Sakyi L.B."/>
            <person name="Cui X."/>
            <person name="Yuan T."/>
            <person name="Jiang B."/>
            <person name="Yang W."/>
            <person name="Lam T.T.-Y."/>
            <person name="Chang Q."/>
            <person name="Ding S."/>
            <person name="Wang X."/>
            <person name="Zhu J."/>
            <person name="Ruan X."/>
            <person name="Zhao L."/>
            <person name="Wei J."/>
            <person name="Que T."/>
            <person name="Du C."/>
            <person name="Cheng J."/>
            <person name="Dai P."/>
            <person name="Han X."/>
            <person name="Huang E."/>
            <person name="Gao Y."/>
            <person name="Liu J."/>
            <person name="Shao H."/>
            <person name="Ye R."/>
            <person name="Li L."/>
            <person name="Wei W."/>
            <person name="Wang X."/>
            <person name="Wang C."/>
            <person name="Yang T."/>
            <person name="Huo Q."/>
            <person name="Li W."/>
            <person name="Guo W."/>
            <person name="Chen H."/>
            <person name="Zhou L."/>
            <person name="Ni X."/>
            <person name="Tian J."/>
            <person name="Zhou Y."/>
            <person name="Sheng Y."/>
            <person name="Liu T."/>
            <person name="Pan Y."/>
            <person name="Xia L."/>
            <person name="Li J."/>
            <person name="Zhao F."/>
            <person name="Cao W."/>
        </authorList>
    </citation>
    <scope>NUCLEOTIDE SEQUENCE</scope>
    <source>
        <strain evidence="1">Hyas-2018</strain>
    </source>
</reference>
<organism evidence="1 2">
    <name type="scientific">Hyalomma asiaticum</name>
    <name type="common">Tick</name>
    <dbReference type="NCBI Taxonomy" id="266040"/>
    <lineage>
        <taxon>Eukaryota</taxon>
        <taxon>Metazoa</taxon>
        <taxon>Ecdysozoa</taxon>
        <taxon>Arthropoda</taxon>
        <taxon>Chelicerata</taxon>
        <taxon>Arachnida</taxon>
        <taxon>Acari</taxon>
        <taxon>Parasitiformes</taxon>
        <taxon>Ixodida</taxon>
        <taxon>Ixodoidea</taxon>
        <taxon>Ixodidae</taxon>
        <taxon>Hyalomminae</taxon>
        <taxon>Hyalomma</taxon>
    </lineage>
</organism>
<comment type="caution">
    <text evidence="1">The sequence shown here is derived from an EMBL/GenBank/DDBJ whole genome shotgun (WGS) entry which is preliminary data.</text>
</comment>
<dbReference type="Proteomes" id="UP000821845">
    <property type="component" value="Chromosome 9"/>
</dbReference>